<feature type="compositionally biased region" description="Basic and acidic residues" evidence="1">
    <location>
        <begin position="1"/>
        <end position="21"/>
    </location>
</feature>
<proteinExistence type="predicted"/>
<feature type="region of interest" description="Disordered" evidence="1">
    <location>
        <begin position="187"/>
        <end position="240"/>
    </location>
</feature>
<dbReference type="InterPro" id="IPR018306">
    <property type="entry name" value="Phage_T5_Orf172_DNA-bd"/>
</dbReference>
<dbReference type="OrthoDB" id="2417614at2759"/>
<dbReference type="InterPro" id="IPR053006">
    <property type="entry name" value="Meiosis_regulatory"/>
</dbReference>
<feature type="compositionally biased region" description="Basic and acidic residues" evidence="1">
    <location>
        <begin position="54"/>
        <end position="84"/>
    </location>
</feature>
<evidence type="ECO:0000313" key="3">
    <source>
        <dbReference type="EMBL" id="KAF2227987.1"/>
    </source>
</evidence>
<dbReference type="Pfam" id="PF10544">
    <property type="entry name" value="T5orf172"/>
    <property type="match status" value="1"/>
</dbReference>
<name>A0A6A6GQM4_9PEZI</name>
<evidence type="ECO:0000259" key="2">
    <source>
        <dbReference type="SMART" id="SM00974"/>
    </source>
</evidence>
<feature type="domain" description="Bacteriophage T5 Orf172 DNA-binding" evidence="2">
    <location>
        <begin position="352"/>
        <end position="457"/>
    </location>
</feature>
<evidence type="ECO:0000256" key="1">
    <source>
        <dbReference type="SAM" id="MobiDB-lite"/>
    </source>
</evidence>
<sequence>MSRLERDERASSTQKQLREQGQENIGQKSKTGKSRQGQKKQERAAQEVCESEERDAQDRRSRVEALKREQEELRREQDELDQKARERRSRQKKTKEQRVRGKVDPEGYAREAEQIMEIVHNAPAQTTPTRARPVGQSISSTSVSDGHPSTAFVTPPASPDVKWQREQEQTLAAKDYFRPECIVHNSEPITPSAVSRSRSRKDPVQHTREDKGPPNADQSLSHGLLTPPTTPPESNDLSPDLYARSALIPSSGLPVRLLQSIKDVHATIPSNMHSHRGRSEYVAKLILPSPSPKQGYIYVYKIGGPSTTSRAETVLAMEYTKIESDWGPIYTYFSLADILCADDVTWPSALPLGETVKVKIGYSKNVPQRMKRWLRQCKVDHISVVSVGSGGGDCKGIWVKDVKRAERLLHLILDGKNVKKVKCEGCGMKHKEWFEMEVGGEMAGRLEKDIVKCIELVNHGAL</sequence>
<feature type="region of interest" description="Disordered" evidence="1">
    <location>
        <begin position="1"/>
        <end position="108"/>
    </location>
</feature>
<gene>
    <name evidence="3" type="ORF">BDZ85DRAFT_246432</name>
</gene>
<feature type="region of interest" description="Disordered" evidence="1">
    <location>
        <begin position="120"/>
        <end position="167"/>
    </location>
</feature>
<dbReference type="PANTHER" id="PTHR28094:SF1">
    <property type="entry name" value="MEIOTICALLY UP-REGULATED GENE 113 PROTEIN"/>
    <property type="match status" value="1"/>
</dbReference>
<dbReference type="AlphaFoldDB" id="A0A6A6GQM4"/>
<dbReference type="EMBL" id="ML992501">
    <property type="protein sequence ID" value="KAF2227987.1"/>
    <property type="molecule type" value="Genomic_DNA"/>
</dbReference>
<feature type="compositionally biased region" description="Basic and acidic residues" evidence="1">
    <location>
        <begin position="94"/>
        <end position="108"/>
    </location>
</feature>
<accession>A0A6A6GQM4</accession>
<dbReference type="PANTHER" id="PTHR28094">
    <property type="entry name" value="MEIOTICALLY UP-REGULATED GENE 113 PROTEIN"/>
    <property type="match status" value="1"/>
</dbReference>
<organism evidence="3 4">
    <name type="scientific">Elsinoe ampelina</name>
    <dbReference type="NCBI Taxonomy" id="302913"/>
    <lineage>
        <taxon>Eukaryota</taxon>
        <taxon>Fungi</taxon>
        <taxon>Dikarya</taxon>
        <taxon>Ascomycota</taxon>
        <taxon>Pezizomycotina</taxon>
        <taxon>Dothideomycetes</taxon>
        <taxon>Dothideomycetidae</taxon>
        <taxon>Myriangiales</taxon>
        <taxon>Elsinoaceae</taxon>
        <taxon>Elsinoe</taxon>
    </lineage>
</organism>
<evidence type="ECO:0000313" key="4">
    <source>
        <dbReference type="Proteomes" id="UP000799538"/>
    </source>
</evidence>
<protein>
    <submittedName>
        <fullName evidence="3">Meiotically up-regulated gene 113-domain-containing protein</fullName>
    </submittedName>
</protein>
<keyword evidence="4" id="KW-1185">Reference proteome</keyword>
<reference evidence="4" key="1">
    <citation type="journal article" date="2020" name="Stud. Mycol.">
        <title>101 Dothideomycetes genomes: A test case for predicting lifestyles and emergence of pathogens.</title>
        <authorList>
            <person name="Haridas S."/>
            <person name="Albert R."/>
            <person name="Binder M."/>
            <person name="Bloem J."/>
            <person name="LaButti K."/>
            <person name="Salamov A."/>
            <person name="Andreopoulos B."/>
            <person name="Baker S."/>
            <person name="Barry K."/>
            <person name="Bills G."/>
            <person name="Bluhm B."/>
            <person name="Cannon C."/>
            <person name="Castanera R."/>
            <person name="Culley D."/>
            <person name="Daum C."/>
            <person name="Ezra D."/>
            <person name="Gonzalez J."/>
            <person name="Henrissat B."/>
            <person name="Kuo A."/>
            <person name="Liang C."/>
            <person name="Lipzen A."/>
            <person name="Lutzoni F."/>
            <person name="Magnuson J."/>
            <person name="Mondo S."/>
            <person name="Nolan M."/>
            <person name="Ohm R."/>
            <person name="Pangilinan J."/>
            <person name="Park H.-J."/>
            <person name="Ramirez L."/>
            <person name="Alfaro M."/>
            <person name="Sun H."/>
            <person name="Tritt A."/>
            <person name="Yoshinaga Y."/>
            <person name="Zwiers L.-H."/>
            <person name="Turgeon B."/>
            <person name="Goodwin S."/>
            <person name="Spatafora J."/>
            <person name="Crous P."/>
            <person name="Grigoriev I."/>
        </authorList>
    </citation>
    <scope>NUCLEOTIDE SEQUENCE [LARGE SCALE GENOMIC DNA]</scope>
    <source>
        <strain evidence="4">CECT 20119</strain>
    </source>
</reference>
<feature type="compositionally biased region" description="Basic and acidic residues" evidence="1">
    <location>
        <begin position="200"/>
        <end position="212"/>
    </location>
</feature>
<feature type="compositionally biased region" description="Polar residues" evidence="1">
    <location>
        <begin position="187"/>
        <end position="196"/>
    </location>
</feature>
<dbReference type="SMART" id="SM00974">
    <property type="entry name" value="T5orf172"/>
    <property type="match status" value="1"/>
</dbReference>
<dbReference type="Proteomes" id="UP000799538">
    <property type="component" value="Unassembled WGS sequence"/>
</dbReference>